<dbReference type="Proteomes" id="UP001180020">
    <property type="component" value="Unassembled WGS sequence"/>
</dbReference>
<proteinExistence type="predicted"/>
<keyword evidence="2" id="KW-1185">Reference proteome</keyword>
<sequence length="63" mass="7245">MEAAKTKREWCCFICFSVLSNLNRVKRPQGASAWERFVSGWREHEEDRFSSSDQVAATTTTTT</sequence>
<accession>A0AAV9DI08</accession>
<evidence type="ECO:0000313" key="2">
    <source>
        <dbReference type="Proteomes" id="UP001180020"/>
    </source>
</evidence>
<reference evidence="1" key="1">
    <citation type="journal article" date="2023" name="Nat. Commun.">
        <title>Diploid and tetraploid genomes of Acorus and the evolution of monocots.</title>
        <authorList>
            <person name="Ma L."/>
            <person name="Liu K.W."/>
            <person name="Li Z."/>
            <person name="Hsiao Y.Y."/>
            <person name="Qi Y."/>
            <person name="Fu T."/>
            <person name="Tang G.D."/>
            <person name="Zhang D."/>
            <person name="Sun W.H."/>
            <person name="Liu D.K."/>
            <person name="Li Y."/>
            <person name="Chen G.Z."/>
            <person name="Liu X.D."/>
            <person name="Liao X.Y."/>
            <person name="Jiang Y.T."/>
            <person name="Yu X."/>
            <person name="Hao Y."/>
            <person name="Huang J."/>
            <person name="Zhao X.W."/>
            <person name="Ke S."/>
            <person name="Chen Y.Y."/>
            <person name="Wu W.L."/>
            <person name="Hsu J.L."/>
            <person name="Lin Y.F."/>
            <person name="Huang M.D."/>
            <person name="Li C.Y."/>
            <person name="Huang L."/>
            <person name="Wang Z.W."/>
            <person name="Zhao X."/>
            <person name="Zhong W.Y."/>
            <person name="Peng D.H."/>
            <person name="Ahmad S."/>
            <person name="Lan S."/>
            <person name="Zhang J.S."/>
            <person name="Tsai W.C."/>
            <person name="Van de Peer Y."/>
            <person name="Liu Z.J."/>
        </authorList>
    </citation>
    <scope>NUCLEOTIDE SEQUENCE</scope>
    <source>
        <strain evidence="1">CP</strain>
    </source>
</reference>
<comment type="caution">
    <text evidence="1">The sequence shown here is derived from an EMBL/GenBank/DDBJ whole genome shotgun (WGS) entry which is preliminary data.</text>
</comment>
<dbReference type="EMBL" id="JAUJYO010000013">
    <property type="protein sequence ID" value="KAK1300665.1"/>
    <property type="molecule type" value="Genomic_DNA"/>
</dbReference>
<gene>
    <name evidence="1" type="ORF">QJS10_CPB13g01511</name>
</gene>
<evidence type="ECO:0000313" key="1">
    <source>
        <dbReference type="EMBL" id="KAK1300665.1"/>
    </source>
</evidence>
<name>A0AAV9DI08_ACOCL</name>
<reference evidence="1" key="2">
    <citation type="submission" date="2023-06" db="EMBL/GenBank/DDBJ databases">
        <authorList>
            <person name="Ma L."/>
            <person name="Liu K.-W."/>
            <person name="Li Z."/>
            <person name="Hsiao Y.-Y."/>
            <person name="Qi Y."/>
            <person name="Fu T."/>
            <person name="Tang G."/>
            <person name="Zhang D."/>
            <person name="Sun W.-H."/>
            <person name="Liu D.-K."/>
            <person name="Li Y."/>
            <person name="Chen G.-Z."/>
            <person name="Liu X.-D."/>
            <person name="Liao X.-Y."/>
            <person name="Jiang Y.-T."/>
            <person name="Yu X."/>
            <person name="Hao Y."/>
            <person name="Huang J."/>
            <person name="Zhao X.-W."/>
            <person name="Ke S."/>
            <person name="Chen Y.-Y."/>
            <person name="Wu W.-L."/>
            <person name="Hsu J.-L."/>
            <person name="Lin Y.-F."/>
            <person name="Huang M.-D."/>
            <person name="Li C.-Y."/>
            <person name="Huang L."/>
            <person name="Wang Z.-W."/>
            <person name="Zhao X."/>
            <person name="Zhong W.-Y."/>
            <person name="Peng D.-H."/>
            <person name="Ahmad S."/>
            <person name="Lan S."/>
            <person name="Zhang J.-S."/>
            <person name="Tsai W.-C."/>
            <person name="Van De Peer Y."/>
            <person name="Liu Z.-J."/>
        </authorList>
    </citation>
    <scope>NUCLEOTIDE SEQUENCE</scope>
    <source>
        <strain evidence="1">CP</strain>
        <tissue evidence="1">Leaves</tissue>
    </source>
</reference>
<protein>
    <submittedName>
        <fullName evidence="1">Uncharacterized protein</fullName>
    </submittedName>
</protein>
<dbReference type="AlphaFoldDB" id="A0AAV9DI08"/>
<organism evidence="1 2">
    <name type="scientific">Acorus calamus</name>
    <name type="common">Sweet flag</name>
    <dbReference type="NCBI Taxonomy" id="4465"/>
    <lineage>
        <taxon>Eukaryota</taxon>
        <taxon>Viridiplantae</taxon>
        <taxon>Streptophyta</taxon>
        <taxon>Embryophyta</taxon>
        <taxon>Tracheophyta</taxon>
        <taxon>Spermatophyta</taxon>
        <taxon>Magnoliopsida</taxon>
        <taxon>Liliopsida</taxon>
        <taxon>Acoraceae</taxon>
        <taxon>Acorus</taxon>
    </lineage>
</organism>